<evidence type="ECO:0000313" key="7">
    <source>
        <dbReference type="EMBL" id="PIU24132.1"/>
    </source>
</evidence>
<comment type="caution">
    <text evidence="7">The sequence shown here is derived from an EMBL/GenBank/DDBJ whole genome shotgun (WGS) entry which is preliminary data.</text>
</comment>
<keyword evidence="3" id="KW-0479">Metal-binding</keyword>
<accession>A0A2M6YBR7</accession>
<evidence type="ECO:0000256" key="3">
    <source>
        <dbReference type="ARBA" id="ARBA00022723"/>
    </source>
</evidence>
<comment type="cofactor">
    <cofactor evidence="1">
        <name>Fe(3+)</name>
        <dbReference type="ChEBI" id="CHEBI:29034"/>
    </cofactor>
</comment>
<evidence type="ECO:0000259" key="6">
    <source>
        <dbReference type="PROSITE" id="PS50905"/>
    </source>
</evidence>
<dbReference type="AlphaFoldDB" id="A0A2M6YBR7"/>
<dbReference type="InterPro" id="IPR048574">
    <property type="entry name" value="RUBY_RBDX"/>
</dbReference>
<dbReference type="Pfam" id="PF21349">
    <property type="entry name" value="RUBY_RBDX"/>
    <property type="match status" value="1"/>
</dbReference>
<evidence type="ECO:0000256" key="4">
    <source>
        <dbReference type="ARBA" id="ARBA00022982"/>
    </source>
</evidence>
<dbReference type="CDD" id="cd01041">
    <property type="entry name" value="Rubrerythrin"/>
    <property type="match status" value="1"/>
</dbReference>
<dbReference type="Proteomes" id="UP000229896">
    <property type="component" value="Unassembled WGS sequence"/>
</dbReference>
<dbReference type="Gene3D" id="2.20.28.10">
    <property type="match status" value="1"/>
</dbReference>
<protein>
    <recommendedName>
        <fullName evidence="6">Ferritin-like diiron domain-containing protein</fullName>
    </recommendedName>
</protein>
<dbReference type="InterPro" id="IPR012347">
    <property type="entry name" value="Ferritin-like"/>
</dbReference>
<dbReference type="InterPro" id="IPR009078">
    <property type="entry name" value="Ferritin-like_SF"/>
</dbReference>
<proteinExistence type="predicted"/>
<keyword evidence="2" id="KW-0813">Transport</keyword>
<evidence type="ECO:0000313" key="8">
    <source>
        <dbReference type="Proteomes" id="UP000229896"/>
    </source>
</evidence>
<dbReference type="InterPro" id="IPR052364">
    <property type="entry name" value="Rubrerythrin"/>
</dbReference>
<dbReference type="EMBL" id="PEXI01000084">
    <property type="protein sequence ID" value="PIU24132.1"/>
    <property type="molecule type" value="Genomic_DNA"/>
</dbReference>
<name>A0A2M6YBR7_9BACT</name>
<dbReference type="Pfam" id="PF02915">
    <property type="entry name" value="Rubrerythrin"/>
    <property type="match status" value="1"/>
</dbReference>
<dbReference type="GO" id="GO:0016491">
    <property type="term" value="F:oxidoreductase activity"/>
    <property type="evidence" value="ECO:0007669"/>
    <property type="project" value="InterPro"/>
</dbReference>
<organism evidence="7 8">
    <name type="scientific">Candidatus Berkelbacteria bacterium CG08_land_8_20_14_0_20_39_8</name>
    <dbReference type="NCBI Taxonomy" id="1974511"/>
    <lineage>
        <taxon>Bacteria</taxon>
        <taxon>Candidatus Berkelbacteria</taxon>
    </lineage>
</organism>
<evidence type="ECO:0000256" key="5">
    <source>
        <dbReference type="ARBA" id="ARBA00023004"/>
    </source>
</evidence>
<evidence type="ECO:0000256" key="1">
    <source>
        <dbReference type="ARBA" id="ARBA00001965"/>
    </source>
</evidence>
<keyword evidence="5" id="KW-0408">Iron</keyword>
<dbReference type="SUPFAM" id="SSF47240">
    <property type="entry name" value="Ferritin-like"/>
    <property type="match status" value="1"/>
</dbReference>
<dbReference type="PANTHER" id="PTHR43865">
    <property type="entry name" value="RUBRERYTHRIN-RELATED"/>
    <property type="match status" value="1"/>
</dbReference>
<dbReference type="Gene3D" id="1.20.1260.10">
    <property type="match status" value="1"/>
</dbReference>
<reference evidence="8" key="1">
    <citation type="submission" date="2017-09" db="EMBL/GenBank/DDBJ databases">
        <title>Depth-based differentiation of microbial function through sediment-hosted aquifers and enrichment of novel symbionts in the deep terrestrial subsurface.</title>
        <authorList>
            <person name="Probst A.J."/>
            <person name="Ladd B."/>
            <person name="Jarett J.K."/>
            <person name="Geller-Mcgrath D.E."/>
            <person name="Sieber C.M.K."/>
            <person name="Emerson J.B."/>
            <person name="Anantharaman K."/>
            <person name="Thomas B.C."/>
            <person name="Malmstrom R."/>
            <person name="Stieglmeier M."/>
            <person name="Klingl A."/>
            <person name="Woyke T."/>
            <person name="Ryan C.M."/>
            <person name="Banfield J.F."/>
        </authorList>
    </citation>
    <scope>NUCLEOTIDE SEQUENCE [LARGE SCALE GENOMIC DNA]</scope>
</reference>
<sequence>METKKNLLKAMTGESLARNKYTFFAKEARKEGLEWIARVFEETADNERAHAEEEYEQIDVDTLMENSYDVPKLGKTLENLRHAAEGEKFEYTEMYPNFQKIAEEEGDGKATTLFKEIKEVEGKHAERYTKLADLLETGKLYKSDNEIEWKCLNCGYIHKGTEAPDPCPLCKKAQGWYMGISVVR</sequence>
<dbReference type="GO" id="GO:0046872">
    <property type="term" value="F:metal ion binding"/>
    <property type="evidence" value="ECO:0007669"/>
    <property type="project" value="UniProtKB-KW"/>
</dbReference>
<evidence type="ECO:0000256" key="2">
    <source>
        <dbReference type="ARBA" id="ARBA00022448"/>
    </source>
</evidence>
<dbReference type="InterPro" id="IPR003251">
    <property type="entry name" value="Rr_diiron-bd_dom"/>
</dbReference>
<dbReference type="SUPFAM" id="SSF57802">
    <property type="entry name" value="Rubredoxin-like"/>
    <property type="match status" value="1"/>
</dbReference>
<feature type="domain" description="Ferritin-like diiron" evidence="6">
    <location>
        <begin position="1"/>
        <end position="139"/>
    </location>
</feature>
<dbReference type="NCBIfam" id="NF045767">
    <property type="entry name" value="RuberyRbr"/>
    <property type="match status" value="1"/>
</dbReference>
<dbReference type="PROSITE" id="PS50905">
    <property type="entry name" value="FERRITIN_LIKE"/>
    <property type="match status" value="1"/>
</dbReference>
<dbReference type="PANTHER" id="PTHR43865:SF1">
    <property type="entry name" value="RUBRERYTHRIN-RELATED"/>
    <property type="match status" value="1"/>
</dbReference>
<keyword evidence="4" id="KW-0249">Electron transport</keyword>
<dbReference type="InterPro" id="IPR009040">
    <property type="entry name" value="Ferritin-like_diiron"/>
</dbReference>
<gene>
    <name evidence="7" type="ORF">COT12_02640</name>
</gene>